<comment type="similarity">
    <text evidence="1">Belongs to the WSCD family.</text>
</comment>
<protein>
    <recommendedName>
        <fullName evidence="3">Sulfotransferase domain-containing protein</fullName>
    </recommendedName>
</protein>
<feature type="compositionally biased region" description="Low complexity" evidence="2">
    <location>
        <begin position="443"/>
        <end position="458"/>
    </location>
</feature>
<evidence type="ECO:0000259" key="3">
    <source>
        <dbReference type="Pfam" id="PF00685"/>
    </source>
</evidence>
<dbReference type="SUPFAM" id="SSF52540">
    <property type="entry name" value="P-loop containing nucleoside triphosphate hydrolases"/>
    <property type="match status" value="1"/>
</dbReference>
<dbReference type="InterPro" id="IPR027417">
    <property type="entry name" value="P-loop_NTPase"/>
</dbReference>
<gene>
    <name evidence="4" type="ORF">CDEB00056_LOCUS24153</name>
</gene>
<dbReference type="InterPro" id="IPR051589">
    <property type="entry name" value="Sialate-O-sulfotransferase"/>
</dbReference>
<evidence type="ECO:0000256" key="1">
    <source>
        <dbReference type="ARBA" id="ARBA00010236"/>
    </source>
</evidence>
<feature type="domain" description="Sulfotransferase" evidence="3">
    <location>
        <begin position="211"/>
        <end position="391"/>
    </location>
</feature>
<evidence type="ECO:0000313" key="4">
    <source>
        <dbReference type="EMBL" id="CAE0479299.1"/>
    </source>
</evidence>
<dbReference type="EMBL" id="HBIO01031514">
    <property type="protein sequence ID" value="CAE0479299.1"/>
    <property type="molecule type" value="Transcribed_RNA"/>
</dbReference>
<dbReference type="PANTHER" id="PTHR45964:SF5">
    <property type="entry name" value="WSCD FAMILY MEMBER CG9164"/>
    <property type="match status" value="1"/>
</dbReference>
<dbReference type="PANTHER" id="PTHR45964">
    <property type="entry name" value="WSCD FAMILY MEMBER CG9164"/>
    <property type="match status" value="1"/>
</dbReference>
<dbReference type="GO" id="GO:0008146">
    <property type="term" value="F:sulfotransferase activity"/>
    <property type="evidence" value="ECO:0007669"/>
    <property type="project" value="InterPro"/>
</dbReference>
<proteinExistence type="inferred from homology"/>
<name>A0A7S3QJP0_9STRA</name>
<dbReference type="Gene3D" id="3.40.50.300">
    <property type="entry name" value="P-loop containing nucleotide triphosphate hydrolases"/>
    <property type="match status" value="1"/>
</dbReference>
<dbReference type="AlphaFoldDB" id="A0A7S3QJP0"/>
<dbReference type="Pfam" id="PF00685">
    <property type="entry name" value="Sulfotransfer_1"/>
    <property type="match status" value="1"/>
</dbReference>
<feature type="compositionally biased region" description="Polar residues" evidence="2">
    <location>
        <begin position="418"/>
        <end position="428"/>
    </location>
</feature>
<reference evidence="4" key="1">
    <citation type="submission" date="2021-01" db="EMBL/GenBank/DDBJ databases">
        <authorList>
            <person name="Corre E."/>
            <person name="Pelletier E."/>
            <person name="Niang G."/>
            <person name="Scheremetjew M."/>
            <person name="Finn R."/>
            <person name="Kale V."/>
            <person name="Holt S."/>
            <person name="Cochrane G."/>
            <person name="Meng A."/>
            <person name="Brown T."/>
            <person name="Cohen L."/>
        </authorList>
    </citation>
    <scope>NUCLEOTIDE SEQUENCE</scope>
    <source>
        <strain evidence="4">MM31A-1</strain>
    </source>
</reference>
<feature type="region of interest" description="Disordered" evidence="2">
    <location>
        <begin position="535"/>
        <end position="568"/>
    </location>
</feature>
<feature type="region of interest" description="Disordered" evidence="2">
    <location>
        <begin position="418"/>
        <end position="461"/>
    </location>
</feature>
<organism evidence="4">
    <name type="scientific">Chaetoceros debilis</name>
    <dbReference type="NCBI Taxonomy" id="122233"/>
    <lineage>
        <taxon>Eukaryota</taxon>
        <taxon>Sar</taxon>
        <taxon>Stramenopiles</taxon>
        <taxon>Ochrophyta</taxon>
        <taxon>Bacillariophyta</taxon>
        <taxon>Coscinodiscophyceae</taxon>
        <taxon>Chaetocerotophycidae</taxon>
        <taxon>Chaetocerotales</taxon>
        <taxon>Chaetocerotaceae</taxon>
        <taxon>Chaetoceros</taxon>
    </lineage>
</organism>
<accession>A0A7S3QJP0</accession>
<evidence type="ECO:0000256" key="2">
    <source>
        <dbReference type="SAM" id="MobiDB-lite"/>
    </source>
</evidence>
<sequence>MGFQDCDLILTFGDNELHSLSAILSFLNEVDGTSLLITNIHWSRRVLPVFRIPHHILKTLEPTKERANNERKLLKTRHRFQILPVQDSFVLLQRLNTTRLAARLRQKRRNGEEAEARASLKESQIYPYNMSTDEMAWYEWTKDRSSFIMNNQIESEIQPNNRDAGPKFDLLRYRNPPSNSNFDFRPKMKNTNTSIPQHLEFLPPKILPGATVLSSYPRSGNTLLRSLLERITNIVTGSDTRPDRTLSKALAVKHDLVGEGITNYKRAPIIKTHFPERRGYMMYNATRIILLVRNPYDAIDSYWNMCCTNTHTDSVTEEIYDMYEEMFRSLACAEMSTWLRFHKYWLQECNTTFKSSDGSGGGPPILLIRFEDLIRQTESVMEQVMTFITLDDQNTGGELHPFWKWRIRRALGLTESQPSTSVITSNLGSYKPRSHDDGTSHNGGQRSKSSSIGKSLGKNRYTRTDVEKMHQLAEEESINHPSNGNVNILQLFGYDITTQNFPSNFERDETTSSHWDYIYPQEYRQKSTVRINKGKELRPTDSPFGRAMTRWRRSQTDDDAKPFPIKNK</sequence>
<dbReference type="InterPro" id="IPR000863">
    <property type="entry name" value="Sulfotransferase_dom"/>
</dbReference>